<dbReference type="OMA" id="QYAAMYP"/>
<dbReference type="InterPro" id="IPR000504">
    <property type="entry name" value="RRM_dom"/>
</dbReference>
<feature type="domain" description="RRM" evidence="6">
    <location>
        <begin position="344"/>
        <end position="422"/>
    </location>
</feature>
<proteinExistence type="predicted"/>
<dbReference type="Gene3D" id="2.20.70.10">
    <property type="match status" value="1"/>
</dbReference>
<dbReference type="Pfam" id="PF00076">
    <property type="entry name" value="RRM_1"/>
    <property type="match status" value="3"/>
</dbReference>
<evidence type="ECO:0000259" key="5">
    <source>
        <dbReference type="PROSITE" id="PS50020"/>
    </source>
</evidence>
<evidence type="ECO:0000313" key="8">
    <source>
        <dbReference type="Proteomes" id="UP000220158"/>
    </source>
</evidence>
<dbReference type="FunFam" id="3.30.70.330:FF:000359">
    <property type="entry name" value="CUGBP Elav-like family member 2"/>
    <property type="match status" value="1"/>
</dbReference>
<dbReference type="VEuPathDB" id="PlasmoDB:PRELSG_1341300"/>
<keyword evidence="2 3" id="KW-0694">RNA-binding</keyword>
<dbReference type="PROSITE" id="PS50020">
    <property type="entry name" value="WW_DOMAIN_2"/>
    <property type="match status" value="1"/>
</dbReference>
<evidence type="ECO:0000313" key="7">
    <source>
        <dbReference type="EMBL" id="CRH04039.1"/>
    </source>
</evidence>
<dbReference type="EMBL" id="LN835308">
    <property type="protein sequence ID" value="CRH04039.1"/>
    <property type="molecule type" value="Genomic_DNA"/>
</dbReference>
<dbReference type="SMART" id="SM00456">
    <property type="entry name" value="WW"/>
    <property type="match status" value="1"/>
</dbReference>
<feature type="compositionally biased region" description="Low complexity" evidence="4">
    <location>
        <begin position="1"/>
        <end position="17"/>
    </location>
</feature>
<dbReference type="PRINTS" id="PR00961">
    <property type="entry name" value="HUDSXLRNA"/>
</dbReference>
<feature type="domain" description="WW" evidence="5">
    <location>
        <begin position="290"/>
        <end position="324"/>
    </location>
</feature>
<dbReference type="GeneID" id="39738347"/>
<dbReference type="RefSeq" id="XP_028536045.1">
    <property type="nucleotide sequence ID" value="XM_028678950.1"/>
</dbReference>
<dbReference type="CDD" id="cd00201">
    <property type="entry name" value="WW"/>
    <property type="match status" value="1"/>
</dbReference>
<sequence length="453" mass="52239">MSYNINTMNNNTQQYNNEKNESSYGETRINEQCNYQMNNPYNPAPSIPTKLFVSSIPKNLTENDIKTIFEEYGGIKDIVFIKDKKPNVNRANVFVRMESIFYAQKAIKGLHGKKVLNENLGPLIVKFAIGELEKYGVNMNNANENEAKLFVGSLPKDITEEKIRNLFNRYGNVTEVYIMKNSNGVSKRCAFVNYGYKEQGIFAIQNLNGKIAIENAEKPIEVRFAETKNQLQEKQILNRSLMSPLNNNNNNTFMQSQQFKNMNVGSFNRYPLHMNYNLQNTTNQQRTTNNSTHSHWKQYFSKEDGRPYYHNELTGQTQWHKPRKLEQSFMNPLNMNELTGPIGANIFIFHIPNEWMQNDLLAAFSPFGNIISAHIATEKDTGRNRGFAFVSYDNVDSAINAVKYMNGFLAHKKKLKVTIKKGEEQYVQALLNQRSKINNTDNRRNFINTAPHT</sequence>
<dbReference type="InterPro" id="IPR036020">
    <property type="entry name" value="WW_dom_sf"/>
</dbReference>
<dbReference type="AlphaFoldDB" id="A0A1J1HE12"/>
<dbReference type="SUPFAM" id="SSF54928">
    <property type="entry name" value="RNA-binding domain, RBD"/>
    <property type="match status" value="2"/>
</dbReference>
<reference evidence="7 8" key="1">
    <citation type="submission" date="2015-04" db="EMBL/GenBank/DDBJ databases">
        <authorList>
            <consortium name="Pathogen Informatics"/>
        </authorList>
    </citation>
    <scope>NUCLEOTIDE SEQUENCE [LARGE SCALE GENOMIC DNA]</scope>
    <source>
        <strain evidence="7 8">SGS1</strain>
    </source>
</reference>
<dbReference type="PANTHER" id="PTHR24012">
    <property type="entry name" value="RNA BINDING PROTEIN"/>
    <property type="match status" value="1"/>
</dbReference>
<dbReference type="InterPro" id="IPR035979">
    <property type="entry name" value="RBD_domain_sf"/>
</dbReference>
<feature type="domain" description="RRM" evidence="6">
    <location>
        <begin position="49"/>
        <end position="130"/>
    </location>
</feature>
<keyword evidence="1" id="KW-0677">Repeat</keyword>
<dbReference type="Proteomes" id="UP000220158">
    <property type="component" value="Chromosome 13"/>
</dbReference>
<dbReference type="Pfam" id="PF00397">
    <property type="entry name" value="WW"/>
    <property type="match status" value="1"/>
</dbReference>
<dbReference type="PROSITE" id="PS01159">
    <property type="entry name" value="WW_DOMAIN_1"/>
    <property type="match status" value="1"/>
</dbReference>
<dbReference type="InterPro" id="IPR002343">
    <property type="entry name" value="Hud_Sxl_RNA"/>
</dbReference>
<dbReference type="FunFam" id="3.30.70.330:FF:000237">
    <property type="entry name" value="CUGBP Elav-like family member 2"/>
    <property type="match status" value="1"/>
</dbReference>
<protein>
    <submittedName>
        <fullName evidence="7">CUGBP Elav-like family member 2, putative</fullName>
    </submittedName>
</protein>
<evidence type="ECO:0000259" key="6">
    <source>
        <dbReference type="PROSITE" id="PS50102"/>
    </source>
</evidence>
<organism evidence="7 8">
    <name type="scientific">Plasmodium relictum</name>
    <dbReference type="NCBI Taxonomy" id="85471"/>
    <lineage>
        <taxon>Eukaryota</taxon>
        <taxon>Sar</taxon>
        <taxon>Alveolata</taxon>
        <taxon>Apicomplexa</taxon>
        <taxon>Aconoidasida</taxon>
        <taxon>Haemosporida</taxon>
        <taxon>Plasmodiidae</taxon>
        <taxon>Plasmodium</taxon>
        <taxon>Plasmodium (Haemamoeba)</taxon>
    </lineage>
</organism>
<gene>
    <name evidence="7" type="primary">CELF2</name>
    <name evidence="7" type="ORF">PRELSG_1341300</name>
</gene>
<keyword evidence="8" id="KW-1185">Reference proteome</keyword>
<dbReference type="SMART" id="SM00360">
    <property type="entry name" value="RRM"/>
    <property type="match status" value="3"/>
</dbReference>
<evidence type="ECO:0000256" key="1">
    <source>
        <dbReference type="ARBA" id="ARBA00022737"/>
    </source>
</evidence>
<dbReference type="Gene3D" id="3.30.70.330">
    <property type="match status" value="3"/>
</dbReference>
<accession>A0A1J1HE12</accession>
<dbReference type="KEGG" id="prel:PRELSG_1341300"/>
<feature type="region of interest" description="Disordered" evidence="4">
    <location>
        <begin position="1"/>
        <end position="22"/>
    </location>
</feature>
<dbReference type="GO" id="GO:1990904">
    <property type="term" value="C:ribonucleoprotein complex"/>
    <property type="evidence" value="ECO:0007669"/>
    <property type="project" value="InterPro"/>
</dbReference>
<dbReference type="CDD" id="cd12362">
    <property type="entry name" value="RRM3_CELF1-6"/>
    <property type="match status" value="1"/>
</dbReference>
<dbReference type="SUPFAM" id="SSF51045">
    <property type="entry name" value="WW domain"/>
    <property type="match status" value="1"/>
</dbReference>
<dbReference type="GO" id="GO:0003723">
    <property type="term" value="F:RNA binding"/>
    <property type="evidence" value="ECO:0007669"/>
    <property type="project" value="UniProtKB-UniRule"/>
</dbReference>
<dbReference type="InterPro" id="IPR012677">
    <property type="entry name" value="Nucleotide-bd_a/b_plait_sf"/>
</dbReference>
<dbReference type="InterPro" id="IPR001202">
    <property type="entry name" value="WW_dom"/>
</dbReference>
<name>A0A1J1HE12_PLARL</name>
<evidence type="ECO:0000256" key="3">
    <source>
        <dbReference type="PROSITE-ProRule" id="PRU00176"/>
    </source>
</evidence>
<dbReference type="OrthoDB" id="267048at2759"/>
<evidence type="ECO:0000256" key="2">
    <source>
        <dbReference type="ARBA" id="ARBA00022884"/>
    </source>
</evidence>
<evidence type="ECO:0000256" key="4">
    <source>
        <dbReference type="SAM" id="MobiDB-lite"/>
    </source>
</evidence>
<feature type="domain" description="RRM" evidence="6">
    <location>
        <begin position="147"/>
        <end position="227"/>
    </location>
</feature>
<dbReference type="PROSITE" id="PS50102">
    <property type="entry name" value="RRM"/>
    <property type="match status" value="3"/>
</dbReference>